<comment type="caution">
    <text evidence="1">The sequence shown here is derived from an EMBL/GenBank/DDBJ whole genome shotgun (WGS) entry which is preliminary data.</text>
</comment>
<gene>
    <name evidence="1" type="ORF">AK812_SmicGene34825</name>
</gene>
<sequence length="259" mass="28918">MEPERLTFILSIDEMICPFAKAWHSILTKTGETLTSQSTLTMLSSCKDYPLFDVEAALQFLRGCFVVKAMAKMTDVELMEKYGSGDNARLGVMDVFRILLPPRMLCLPLRASDGIVGDALTQNGDKTEASSDSNRYGCGATGFCAQAAMERVIGITGYFVFRSRAASQGVRPSYIIRIFLWSDLWRVAQALVTPRLPQKASFLYVPRPLHLPKSQASFLYVPRPLHLPKSQAFSLLNAFFPGMFPVDVEDADYWHLPDS</sequence>
<evidence type="ECO:0000313" key="2">
    <source>
        <dbReference type="Proteomes" id="UP000186817"/>
    </source>
</evidence>
<dbReference type="OrthoDB" id="10419007at2759"/>
<name>A0A1Q9CN07_SYMMI</name>
<dbReference type="Proteomes" id="UP000186817">
    <property type="component" value="Unassembled WGS sequence"/>
</dbReference>
<dbReference type="EMBL" id="LSRX01001051">
    <property type="protein sequence ID" value="OLP84312.1"/>
    <property type="molecule type" value="Genomic_DNA"/>
</dbReference>
<keyword evidence="2" id="KW-1185">Reference proteome</keyword>
<protein>
    <submittedName>
        <fullName evidence="1">Uncharacterized protein</fullName>
    </submittedName>
</protein>
<dbReference type="AlphaFoldDB" id="A0A1Q9CN07"/>
<accession>A0A1Q9CN07</accession>
<evidence type="ECO:0000313" key="1">
    <source>
        <dbReference type="EMBL" id="OLP84312.1"/>
    </source>
</evidence>
<organism evidence="1 2">
    <name type="scientific">Symbiodinium microadriaticum</name>
    <name type="common">Dinoflagellate</name>
    <name type="synonym">Zooxanthella microadriatica</name>
    <dbReference type="NCBI Taxonomy" id="2951"/>
    <lineage>
        <taxon>Eukaryota</taxon>
        <taxon>Sar</taxon>
        <taxon>Alveolata</taxon>
        <taxon>Dinophyceae</taxon>
        <taxon>Suessiales</taxon>
        <taxon>Symbiodiniaceae</taxon>
        <taxon>Symbiodinium</taxon>
    </lineage>
</organism>
<proteinExistence type="predicted"/>
<reference evidence="1 2" key="1">
    <citation type="submission" date="2016-02" db="EMBL/GenBank/DDBJ databases">
        <title>Genome analysis of coral dinoflagellate symbionts highlights evolutionary adaptations to a symbiotic lifestyle.</title>
        <authorList>
            <person name="Aranda M."/>
            <person name="Li Y."/>
            <person name="Liew Y.J."/>
            <person name="Baumgarten S."/>
            <person name="Simakov O."/>
            <person name="Wilson M."/>
            <person name="Piel J."/>
            <person name="Ashoor H."/>
            <person name="Bougouffa S."/>
            <person name="Bajic V.B."/>
            <person name="Ryu T."/>
            <person name="Ravasi T."/>
            <person name="Bayer T."/>
            <person name="Micklem G."/>
            <person name="Kim H."/>
            <person name="Bhak J."/>
            <person name="Lajeunesse T.C."/>
            <person name="Voolstra C.R."/>
        </authorList>
    </citation>
    <scope>NUCLEOTIDE SEQUENCE [LARGE SCALE GENOMIC DNA]</scope>
    <source>
        <strain evidence="1 2">CCMP2467</strain>
    </source>
</reference>